<comment type="caution">
    <text evidence="2">The sequence shown here is derived from an EMBL/GenBank/DDBJ whole genome shotgun (WGS) entry which is preliminary data.</text>
</comment>
<evidence type="ECO:0000256" key="1">
    <source>
        <dbReference type="SAM" id="SignalP"/>
    </source>
</evidence>
<feature type="chain" id="PRO_5043698105" evidence="1">
    <location>
        <begin position="23"/>
        <end position="114"/>
    </location>
</feature>
<sequence length="114" mass="12419">MVWPIGAVLGVLWAMFCSLVRQDIKGSHFRKGNKLRHTLEFGDVRIGLAASGPGVYKVLRSDGFMDRRVAQALKLLQDAGRLNTLAADADRRARLVREAVERGGGCCSSMFASA</sequence>
<evidence type="ECO:0000313" key="3">
    <source>
        <dbReference type="Proteomes" id="UP001066276"/>
    </source>
</evidence>
<dbReference type="EMBL" id="JANPWB010000005">
    <property type="protein sequence ID" value="KAJ1184492.1"/>
    <property type="molecule type" value="Genomic_DNA"/>
</dbReference>
<organism evidence="2 3">
    <name type="scientific">Pleurodeles waltl</name>
    <name type="common">Iberian ribbed newt</name>
    <dbReference type="NCBI Taxonomy" id="8319"/>
    <lineage>
        <taxon>Eukaryota</taxon>
        <taxon>Metazoa</taxon>
        <taxon>Chordata</taxon>
        <taxon>Craniata</taxon>
        <taxon>Vertebrata</taxon>
        <taxon>Euteleostomi</taxon>
        <taxon>Amphibia</taxon>
        <taxon>Batrachia</taxon>
        <taxon>Caudata</taxon>
        <taxon>Salamandroidea</taxon>
        <taxon>Salamandridae</taxon>
        <taxon>Pleurodelinae</taxon>
        <taxon>Pleurodeles</taxon>
    </lineage>
</organism>
<proteinExistence type="predicted"/>
<keyword evidence="3" id="KW-1185">Reference proteome</keyword>
<dbReference type="Proteomes" id="UP001066276">
    <property type="component" value="Chromosome 3_1"/>
</dbReference>
<protein>
    <submittedName>
        <fullName evidence="2">Uncharacterized protein</fullName>
    </submittedName>
</protein>
<feature type="signal peptide" evidence="1">
    <location>
        <begin position="1"/>
        <end position="22"/>
    </location>
</feature>
<keyword evidence="1" id="KW-0732">Signal</keyword>
<dbReference type="AlphaFoldDB" id="A0AAV7U640"/>
<evidence type="ECO:0000313" key="2">
    <source>
        <dbReference type="EMBL" id="KAJ1184492.1"/>
    </source>
</evidence>
<gene>
    <name evidence="2" type="ORF">NDU88_001298</name>
</gene>
<reference evidence="2" key="1">
    <citation type="journal article" date="2022" name="bioRxiv">
        <title>Sequencing and chromosome-scale assembly of the giantPleurodeles waltlgenome.</title>
        <authorList>
            <person name="Brown T."/>
            <person name="Elewa A."/>
            <person name="Iarovenko S."/>
            <person name="Subramanian E."/>
            <person name="Araus A.J."/>
            <person name="Petzold A."/>
            <person name="Susuki M."/>
            <person name="Suzuki K.-i.T."/>
            <person name="Hayashi T."/>
            <person name="Toyoda A."/>
            <person name="Oliveira C."/>
            <person name="Osipova E."/>
            <person name="Leigh N.D."/>
            <person name="Simon A."/>
            <person name="Yun M.H."/>
        </authorList>
    </citation>
    <scope>NUCLEOTIDE SEQUENCE</scope>
    <source>
        <strain evidence="2">20211129_DDA</strain>
        <tissue evidence="2">Liver</tissue>
    </source>
</reference>
<accession>A0AAV7U640</accession>
<name>A0AAV7U640_PLEWA</name>